<organism evidence="3 4">
    <name type="scientific">Triparma laevis f. inornata</name>
    <dbReference type="NCBI Taxonomy" id="1714386"/>
    <lineage>
        <taxon>Eukaryota</taxon>
        <taxon>Sar</taxon>
        <taxon>Stramenopiles</taxon>
        <taxon>Ochrophyta</taxon>
        <taxon>Bolidophyceae</taxon>
        <taxon>Parmales</taxon>
        <taxon>Triparmaceae</taxon>
        <taxon>Triparma</taxon>
    </lineage>
</organism>
<evidence type="ECO:0000313" key="4">
    <source>
        <dbReference type="Proteomes" id="UP001162640"/>
    </source>
</evidence>
<dbReference type="GO" id="GO:0020037">
    <property type="term" value="F:heme binding"/>
    <property type="evidence" value="ECO:0007669"/>
    <property type="project" value="InterPro"/>
</dbReference>
<feature type="transmembrane region" description="Helical" evidence="2">
    <location>
        <begin position="6"/>
        <end position="26"/>
    </location>
</feature>
<dbReference type="InterPro" id="IPR050196">
    <property type="entry name" value="Cytochrome_P450_Monoox"/>
</dbReference>
<comment type="similarity">
    <text evidence="1">Belongs to the cytochrome P450 family.</text>
</comment>
<proteinExistence type="inferred from homology"/>
<dbReference type="AlphaFoldDB" id="A0A9W6Z837"/>
<dbReference type="GO" id="GO:0005506">
    <property type="term" value="F:iron ion binding"/>
    <property type="evidence" value="ECO:0007669"/>
    <property type="project" value="InterPro"/>
</dbReference>
<dbReference type="Proteomes" id="UP001162640">
    <property type="component" value="Unassembled WGS sequence"/>
</dbReference>
<dbReference type="PROSITE" id="PS00086">
    <property type="entry name" value="CYTOCHROME_P450"/>
    <property type="match status" value="1"/>
</dbReference>
<dbReference type="PANTHER" id="PTHR24291:SF201">
    <property type="entry name" value="CYTOCHROME P450, FAMILY 4, SUBFAMILY B, POLYPEPTIDE 7"/>
    <property type="match status" value="1"/>
</dbReference>
<evidence type="ECO:0008006" key="5">
    <source>
        <dbReference type="Google" id="ProtNLM"/>
    </source>
</evidence>
<gene>
    <name evidence="3" type="ORF">TL16_g00019</name>
</gene>
<keyword evidence="2" id="KW-1133">Transmembrane helix</keyword>
<sequence length="409" mass="45904">MLLDAILPLFLLSALALTLSVLFYLLKPRPSKIKPHCTTLQKILHLRSLHNSPTFSTTFLGKKLFHITSYDSALKLLSDKAAGTDKGFNYMHFSPLFGKSSIFTLSLPLWSSNRKQINKHVFSKTCTLPLDDLIASALKNRLSNLPLHTPLKILPILQKVTLEIIYQYTTANSLYSVHSLSSVESYILALMSLRVTLLKTSKDWRYYVMPSFLYRFTCLGSEVYSASLTVRSFIEKAFEFAKPDSIINSLTATSKEYRIDQLSTLLFAGTDTSAASTSWWMLLFPEDSCDLAHQIKEAGRLKPVAPMIVRYVDKAIECDGVEVKGSVVIWLNAISLSTDSEVQFGIGKRSCPGREVGNKIVRGLAGWLRERYEWKVRNIEEEDGEDGFTYVPGRGGEIIISSNRAHKLG</sequence>
<dbReference type="SUPFAM" id="SSF48264">
    <property type="entry name" value="Cytochrome P450"/>
    <property type="match status" value="1"/>
</dbReference>
<dbReference type="Gene3D" id="1.10.630.10">
    <property type="entry name" value="Cytochrome P450"/>
    <property type="match status" value="2"/>
</dbReference>
<dbReference type="EMBL" id="BLQM01000001">
    <property type="protein sequence ID" value="GMH47256.1"/>
    <property type="molecule type" value="Genomic_DNA"/>
</dbReference>
<dbReference type="GO" id="GO:0004497">
    <property type="term" value="F:monooxygenase activity"/>
    <property type="evidence" value="ECO:0007669"/>
    <property type="project" value="InterPro"/>
</dbReference>
<evidence type="ECO:0000256" key="1">
    <source>
        <dbReference type="ARBA" id="ARBA00010617"/>
    </source>
</evidence>
<evidence type="ECO:0000256" key="2">
    <source>
        <dbReference type="SAM" id="Phobius"/>
    </source>
</evidence>
<dbReference type="GO" id="GO:0016705">
    <property type="term" value="F:oxidoreductase activity, acting on paired donors, with incorporation or reduction of molecular oxygen"/>
    <property type="evidence" value="ECO:0007669"/>
    <property type="project" value="InterPro"/>
</dbReference>
<keyword evidence="2" id="KW-0472">Membrane</keyword>
<protein>
    <recommendedName>
        <fullName evidence="5">Cytochrome P450</fullName>
    </recommendedName>
</protein>
<accession>A0A9W6Z837</accession>
<name>A0A9W6Z837_9STRA</name>
<keyword evidence="2" id="KW-0812">Transmembrane</keyword>
<dbReference type="InterPro" id="IPR017972">
    <property type="entry name" value="Cyt_P450_CS"/>
</dbReference>
<dbReference type="InterPro" id="IPR036396">
    <property type="entry name" value="Cyt_P450_sf"/>
</dbReference>
<comment type="caution">
    <text evidence="3">The sequence shown here is derived from an EMBL/GenBank/DDBJ whole genome shotgun (WGS) entry which is preliminary data.</text>
</comment>
<evidence type="ECO:0000313" key="3">
    <source>
        <dbReference type="EMBL" id="GMH47256.1"/>
    </source>
</evidence>
<reference evidence="4" key="1">
    <citation type="journal article" date="2023" name="Commun. Biol.">
        <title>Genome analysis of Parmales, the sister group of diatoms, reveals the evolutionary specialization of diatoms from phago-mixotrophs to photoautotrophs.</title>
        <authorList>
            <person name="Ban H."/>
            <person name="Sato S."/>
            <person name="Yoshikawa S."/>
            <person name="Yamada K."/>
            <person name="Nakamura Y."/>
            <person name="Ichinomiya M."/>
            <person name="Sato N."/>
            <person name="Blanc-Mathieu R."/>
            <person name="Endo H."/>
            <person name="Kuwata A."/>
            <person name="Ogata H."/>
        </authorList>
    </citation>
    <scope>NUCLEOTIDE SEQUENCE [LARGE SCALE GENOMIC DNA]</scope>
</reference>
<dbReference type="PANTHER" id="PTHR24291">
    <property type="entry name" value="CYTOCHROME P450 FAMILY 4"/>
    <property type="match status" value="1"/>
</dbReference>